<organism evidence="1 2">
    <name type="scientific">Auriscalpium vulgare</name>
    <dbReference type="NCBI Taxonomy" id="40419"/>
    <lineage>
        <taxon>Eukaryota</taxon>
        <taxon>Fungi</taxon>
        <taxon>Dikarya</taxon>
        <taxon>Basidiomycota</taxon>
        <taxon>Agaricomycotina</taxon>
        <taxon>Agaricomycetes</taxon>
        <taxon>Russulales</taxon>
        <taxon>Auriscalpiaceae</taxon>
        <taxon>Auriscalpium</taxon>
    </lineage>
</organism>
<dbReference type="EMBL" id="MU275840">
    <property type="protein sequence ID" value="KAI0053401.1"/>
    <property type="molecule type" value="Genomic_DNA"/>
</dbReference>
<sequence>MQEPEVDRYGSVFVTETLVSLISRSRIYAEDGTDQIVAVKAGRSSRRLTKEPHDIVKEVRLLRGLVHPNIITVLGSDYDRATSELRFWMPYIPYSLARLLACPTFSPQAPPQKDQNPPPIAFTSLAKSIMYQIFSAVSYLHDPAQRIAHRDLKPSNILLDADGTVKLIDFGISYKDADNSVEKAYDVWAEDEKTMYFEVGSGPYRAPELLFGPTSYNAMACDLWSLGATFAEFFTTLHQRPAGEEWSENEVEDGKDPTRAYIEDPATADFDSAKWERYALFDATRGDIGLAWSIFKIRGSPTDKTWPAFRDLPDGSKVNFVDAPCVNLGTLLPHLRPHDRVPACEPPEHFPPAQQVASPLDLILRLLVYPPGERLCAKDALLHPWFADETPLLLPSGLTVEIGEWTPEHAQLPRDPLVYWLSPSLY</sequence>
<gene>
    <name evidence="1" type="ORF">FA95DRAFT_1601045</name>
</gene>
<keyword evidence="2" id="KW-1185">Reference proteome</keyword>
<reference evidence="1" key="2">
    <citation type="journal article" date="2022" name="New Phytol.">
        <title>Evolutionary transition to the ectomycorrhizal habit in the genomes of a hyperdiverse lineage of mushroom-forming fungi.</title>
        <authorList>
            <person name="Looney B."/>
            <person name="Miyauchi S."/>
            <person name="Morin E."/>
            <person name="Drula E."/>
            <person name="Courty P.E."/>
            <person name="Kohler A."/>
            <person name="Kuo A."/>
            <person name="LaButti K."/>
            <person name="Pangilinan J."/>
            <person name="Lipzen A."/>
            <person name="Riley R."/>
            <person name="Andreopoulos W."/>
            <person name="He G."/>
            <person name="Johnson J."/>
            <person name="Nolan M."/>
            <person name="Tritt A."/>
            <person name="Barry K.W."/>
            <person name="Grigoriev I.V."/>
            <person name="Nagy L.G."/>
            <person name="Hibbett D."/>
            <person name="Henrissat B."/>
            <person name="Matheny P.B."/>
            <person name="Labbe J."/>
            <person name="Martin F.M."/>
        </authorList>
    </citation>
    <scope>NUCLEOTIDE SEQUENCE</scope>
    <source>
        <strain evidence="1">FP105234-sp</strain>
    </source>
</reference>
<accession>A0ACB8SBQ9</accession>
<evidence type="ECO:0000313" key="1">
    <source>
        <dbReference type="EMBL" id="KAI0053401.1"/>
    </source>
</evidence>
<protein>
    <submittedName>
        <fullName evidence="1">Kinase-like protein</fullName>
    </submittedName>
</protein>
<name>A0ACB8SBQ9_9AGAM</name>
<proteinExistence type="predicted"/>
<evidence type="ECO:0000313" key="2">
    <source>
        <dbReference type="Proteomes" id="UP000814033"/>
    </source>
</evidence>
<reference evidence="1" key="1">
    <citation type="submission" date="2021-02" db="EMBL/GenBank/DDBJ databases">
        <authorList>
            <consortium name="DOE Joint Genome Institute"/>
            <person name="Ahrendt S."/>
            <person name="Looney B.P."/>
            <person name="Miyauchi S."/>
            <person name="Morin E."/>
            <person name="Drula E."/>
            <person name="Courty P.E."/>
            <person name="Chicoki N."/>
            <person name="Fauchery L."/>
            <person name="Kohler A."/>
            <person name="Kuo A."/>
            <person name="Labutti K."/>
            <person name="Pangilinan J."/>
            <person name="Lipzen A."/>
            <person name="Riley R."/>
            <person name="Andreopoulos W."/>
            <person name="He G."/>
            <person name="Johnson J."/>
            <person name="Barry K.W."/>
            <person name="Grigoriev I.V."/>
            <person name="Nagy L."/>
            <person name="Hibbett D."/>
            <person name="Henrissat B."/>
            <person name="Matheny P.B."/>
            <person name="Labbe J."/>
            <person name="Martin F."/>
        </authorList>
    </citation>
    <scope>NUCLEOTIDE SEQUENCE</scope>
    <source>
        <strain evidence="1">FP105234-sp</strain>
    </source>
</reference>
<dbReference type="Proteomes" id="UP000814033">
    <property type="component" value="Unassembled WGS sequence"/>
</dbReference>
<comment type="caution">
    <text evidence="1">The sequence shown here is derived from an EMBL/GenBank/DDBJ whole genome shotgun (WGS) entry which is preliminary data.</text>
</comment>